<evidence type="ECO:0000256" key="1">
    <source>
        <dbReference type="ARBA" id="ARBA00022723"/>
    </source>
</evidence>
<dbReference type="STRING" id="1550241.MA03_03350"/>
<dbReference type="SMART" id="SM01007">
    <property type="entry name" value="Aldolase_II"/>
    <property type="match status" value="1"/>
</dbReference>
<name>A0A0F7CKZ3_9CREN</name>
<dbReference type="Gene3D" id="3.40.225.10">
    <property type="entry name" value="Class II aldolase/adducin N-terminal domain"/>
    <property type="match status" value="1"/>
</dbReference>
<reference evidence="4 5" key="1">
    <citation type="journal article" date="2015" name="Stand. Genomic Sci.">
        <title>Complete genome sequence of and proposal of Thermofilum uzonense sp. nov. a novel hyperthermophilic crenarchaeon and emended description of the genus Thermofilum.</title>
        <authorList>
            <person name="Toshchakov S.V."/>
            <person name="Korzhenkov A.A."/>
            <person name="Samarov N.I."/>
            <person name="Mazunin I.O."/>
            <person name="Mozhey O.I."/>
            <person name="Shmyr I.S."/>
            <person name="Derbikova K.S."/>
            <person name="Taranov E.A."/>
            <person name="Dominova I.N."/>
            <person name="Bonch-Osmolovskaya E.A."/>
            <person name="Patrushev M.V."/>
            <person name="Podosokorskaya O.A."/>
            <person name="Kublanov I.V."/>
        </authorList>
    </citation>
    <scope>NUCLEOTIDE SEQUENCE [LARGE SCALE GENOMIC DNA]</scope>
    <source>
        <strain evidence="4 5">1807-2</strain>
    </source>
</reference>
<dbReference type="GO" id="GO:0046872">
    <property type="term" value="F:metal ion binding"/>
    <property type="evidence" value="ECO:0007669"/>
    <property type="project" value="UniProtKB-KW"/>
</dbReference>
<dbReference type="SUPFAM" id="SSF53639">
    <property type="entry name" value="AraD/HMP-PK domain-like"/>
    <property type="match status" value="1"/>
</dbReference>
<dbReference type="GO" id="GO:0019323">
    <property type="term" value="P:pentose catabolic process"/>
    <property type="evidence" value="ECO:0007669"/>
    <property type="project" value="TreeGrafter"/>
</dbReference>
<evidence type="ECO:0000259" key="3">
    <source>
        <dbReference type="SMART" id="SM01007"/>
    </source>
</evidence>
<dbReference type="AlphaFoldDB" id="A0A0F7CKZ3"/>
<dbReference type="InterPro" id="IPR036409">
    <property type="entry name" value="Aldolase_II/adducin_N_sf"/>
</dbReference>
<dbReference type="Pfam" id="PF00596">
    <property type="entry name" value="Aldolase_II"/>
    <property type="match status" value="1"/>
</dbReference>
<dbReference type="PANTHER" id="PTHR22789">
    <property type="entry name" value="FUCULOSE PHOSPHATE ALDOLASE"/>
    <property type="match status" value="1"/>
</dbReference>
<proteinExistence type="predicted"/>
<accession>A0A0F7CKZ3</accession>
<dbReference type="InterPro" id="IPR050197">
    <property type="entry name" value="Aldolase_class_II_sugar_metab"/>
</dbReference>
<dbReference type="KEGG" id="thf:MA03_03350"/>
<gene>
    <name evidence="4" type="ORF">MA03_03350</name>
</gene>
<dbReference type="UniPathway" id="UPA00071"/>
<dbReference type="GeneID" id="25401235"/>
<evidence type="ECO:0000256" key="2">
    <source>
        <dbReference type="ARBA" id="ARBA00023239"/>
    </source>
</evidence>
<dbReference type="EMBL" id="CP009961">
    <property type="protein sequence ID" value="AKG38511.1"/>
    <property type="molecule type" value="Genomic_DNA"/>
</dbReference>
<dbReference type="RefSeq" id="WP_052883922.1">
    <property type="nucleotide sequence ID" value="NZ_CP009961.1"/>
</dbReference>
<dbReference type="Proteomes" id="UP000067434">
    <property type="component" value="Chromosome"/>
</dbReference>
<keyword evidence="1" id="KW-0479">Metal-binding</keyword>
<evidence type="ECO:0000313" key="5">
    <source>
        <dbReference type="Proteomes" id="UP000067434"/>
    </source>
</evidence>
<feature type="domain" description="Class II aldolase/adducin N-terminal" evidence="3">
    <location>
        <begin position="8"/>
        <end position="185"/>
    </location>
</feature>
<dbReference type="PATRIC" id="fig|1550241.5.peg.709"/>
<keyword evidence="5" id="KW-1185">Reference proteome</keyword>
<dbReference type="OrthoDB" id="18709at2157"/>
<keyword evidence="2" id="KW-0456">Lyase</keyword>
<evidence type="ECO:0000313" key="4">
    <source>
        <dbReference type="EMBL" id="AKG38511.1"/>
    </source>
</evidence>
<sequence>MLYESERKQIVEAFRFLEERDLNYGYSGNISMRVDKRGVFLISPSGAKKSKMRPEDVLVVDWNLNVLDGQGRPSVEAVTHLAVYKARPDVNAVVHAHSPNASILAVLRRNLPPILEETVIYLGGEILVARYAVTGTDELARNVVEALGERNAVILSNHGALAVGKNLEEAIDSLVYLERAARTYILASLLGEPTPLPREAYEIELEIFKRRKQA</sequence>
<dbReference type="HOGENOM" id="CLU_006033_3_0_2"/>
<dbReference type="InterPro" id="IPR001303">
    <property type="entry name" value="Aldolase_II/adducin_N"/>
</dbReference>
<dbReference type="GO" id="GO:0005829">
    <property type="term" value="C:cytosol"/>
    <property type="evidence" value="ECO:0007669"/>
    <property type="project" value="TreeGrafter"/>
</dbReference>
<organism evidence="4 5">
    <name type="scientific">Infirmifilum uzonense</name>
    <dbReference type="NCBI Taxonomy" id="1550241"/>
    <lineage>
        <taxon>Archaea</taxon>
        <taxon>Thermoproteota</taxon>
        <taxon>Thermoprotei</taxon>
        <taxon>Thermofilales</taxon>
        <taxon>Thermofilaceae</taxon>
        <taxon>Infirmifilum</taxon>
    </lineage>
</organism>
<dbReference type="GO" id="GO:0016832">
    <property type="term" value="F:aldehyde-lyase activity"/>
    <property type="evidence" value="ECO:0007669"/>
    <property type="project" value="TreeGrafter"/>
</dbReference>
<protein>
    <recommendedName>
        <fullName evidence="3">Class II aldolase/adducin N-terminal domain-containing protein</fullName>
    </recommendedName>
</protein>
<dbReference type="PANTHER" id="PTHR22789:SF0">
    <property type="entry name" value="3-OXO-TETRONATE 4-PHOSPHATE DECARBOXYLASE-RELATED"/>
    <property type="match status" value="1"/>
</dbReference>